<dbReference type="GO" id="GO:0005874">
    <property type="term" value="C:microtubule"/>
    <property type="evidence" value="ECO:0007669"/>
    <property type="project" value="InterPro"/>
</dbReference>
<feature type="compositionally biased region" description="Basic and acidic residues" evidence="2">
    <location>
        <begin position="682"/>
        <end position="796"/>
    </location>
</feature>
<feature type="compositionally biased region" description="Basic and acidic residues" evidence="2">
    <location>
        <begin position="867"/>
        <end position="877"/>
    </location>
</feature>
<feature type="region of interest" description="Disordered" evidence="2">
    <location>
        <begin position="992"/>
        <end position="1024"/>
    </location>
</feature>
<feature type="compositionally biased region" description="Polar residues" evidence="2">
    <location>
        <begin position="996"/>
        <end position="1016"/>
    </location>
</feature>
<accession>A0A6F9DAX3</accession>
<dbReference type="PANTHER" id="PTHR21616:SF2">
    <property type="entry name" value="CENTROSOME AND SPINDLE POLE-ASSOCIATED PROTEIN 1"/>
    <property type="match status" value="1"/>
</dbReference>
<feature type="domain" description="Centrosome and spindle pole-associated protein 1 C-terminal" evidence="3">
    <location>
        <begin position="942"/>
        <end position="996"/>
    </location>
</feature>
<feature type="region of interest" description="Disordered" evidence="2">
    <location>
        <begin position="922"/>
        <end position="944"/>
    </location>
</feature>
<feature type="compositionally biased region" description="Polar residues" evidence="2">
    <location>
        <begin position="825"/>
        <end position="835"/>
    </location>
</feature>
<feature type="compositionally biased region" description="Basic and acidic residues" evidence="2">
    <location>
        <begin position="291"/>
        <end position="307"/>
    </location>
</feature>
<dbReference type="PANTHER" id="PTHR21616">
    <property type="entry name" value="CENTROSOME SPINDLE POLE ASSOCIATED PROTEIN"/>
    <property type="match status" value="1"/>
</dbReference>
<feature type="region of interest" description="Disordered" evidence="2">
    <location>
        <begin position="506"/>
        <end position="557"/>
    </location>
</feature>
<feature type="compositionally biased region" description="Basic and acidic residues" evidence="2">
    <location>
        <begin position="534"/>
        <end position="557"/>
    </location>
</feature>
<name>A0A6F9DAX3_9ASCI</name>
<dbReference type="InterPro" id="IPR058191">
    <property type="entry name" value="CSPP1_C"/>
</dbReference>
<organism evidence="4">
    <name type="scientific">Phallusia mammillata</name>
    <dbReference type="NCBI Taxonomy" id="59560"/>
    <lineage>
        <taxon>Eukaryota</taxon>
        <taxon>Metazoa</taxon>
        <taxon>Chordata</taxon>
        <taxon>Tunicata</taxon>
        <taxon>Ascidiacea</taxon>
        <taxon>Phlebobranchia</taxon>
        <taxon>Ascidiidae</taxon>
        <taxon>Phallusia</taxon>
    </lineage>
</organism>
<feature type="region of interest" description="Disordered" evidence="2">
    <location>
        <begin position="250"/>
        <end position="459"/>
    </location>
</feature>
<feature type="compositionally biased region" description="Basic and acidic residues" evidence="2">
    <location>
        <begin position="332"/>
        <end position="343"/>
    </location>
</feature>
<dbReference type="GO" id="GO:0005813">
    <property type="term" value="C:centrosome"/>
    <property type="evidence" value="ECO:0007669"/>
    <property type="project" value="InterPro"/>
</dbReference>
<gene>
    <name evidence="4" type="primary">Cspp1</name>
</gene>
<reference evidence="4" key="1">
    <citation type="submission" date="2020-04" db="EMBL/GenBank/DDBJ databases">
        <authorList>
            <person name="Neveu A P."/>
        </authorList>
    </citation>
    <scope>NUCLEOTIDE SEQUENCE</scope>
    <source>
        <tissue evidence="4">Whole embryo</tissue>
    </source>
</reference>
<protein>
    <submittedName>
        <fullName evidence="4">Centrosome and spindle pole-associated protein 1-like</fullName>
    </submittedName>
</protein>
<evidence type="ECO:0000259" key="3">
    <source>
        <dbReference type="Pfam" id="PF24578"/>
    </source>
</evidence>
<feature type="region of interest" description="Disordered" evidence="2">
    <location>
        <begin position="647"/>
        <end position="877"/>
    </location>
</feature>
<dbReference type="Pfam" id="PF24578">
    <property type="entry name" value="CSPP1_C"/>
    <property type="match status" value="1"/>
</dbReference>
<evidence type="ECO:0000313" key="4">
    <source>
        <dbReference type="EMBL" id="CAB3234060.1"/>
    </source>
</evidence>
<feature type="region of interest" description="Disordered" evidence="2">
    <location>
        <begin position="40"/>
        <end position="76"/>
    </location>
</feature>
<feature type="coiled-coil region" evidence="1">
    <location>
        <begin position="558"/>
        <end position="596"/>
    </location>
</feature>
<feature type="compositionally biased region" description="Basic and acidic residues" evidence="2">
    <location>
        <begin position="269"/>
        <end position="279"/>
    </location>
</feature>
<feature type="compositionally biased region" description="Basic residues" evidence="2">
    <location>
        <begin position="1055"/>
        <end position="1068"/>
    </location>
</feature>
<feature type="region of interest" description="Disordered" evidence="2">
    <location>
        <begin position="1137"/>
        <end position="1182"/>
    </location>
</feature>
<evidence type="ECO:0000256" key="1">
    <source>
        <dbReference type="SAM" id="Coils"/>
    </source>
</evidence>
<dbReference type="EMBL" id="LR784203">
    <property type="protein sequence ID" value="CAB3234060.1"/>
    <property type="molecule type" value="mRNA"/>
</dbReference>
<dbReference type="AlphaFoldDB" id="A0A6F9DAX3"/>
<dbReference type="GO" id="GO:0032467">
    <property type="term" value="P:positive regulation of cytokinesis"/>
    <property type="evidence" value="ECO:0007669"/>
    <property type="project" value="InterPro"/>
</dbReference>
<feature type="compositionally biased region" description="Polar residues" evidence="2">
    <location>
        <begin position="658"/>
        <end position="670"/>
    </location>
</feature>
<keyword evidence="1" id="KW-0175">Coiled coil</keyword>
<proteinExistence type="evidence at transcript level"/>
<feature type="compositionally biased region" description="Pro residues" evidence="2">
    <location>
        <begin position="441"/>
        <end position="459"/>
    </location>
</feature>
<dbReference type="InterPro" id="IPR026708">
    <property type="entry name" value="CSPP1"/>
</dbReference>
<dbReference type="GO" id="GO:0000922">
    <property type="term" value="C:spindle pole"/>
    <property type="evidence" value="ECO:0007669"/>
    <property type="project" value="InterPro"/>
</dbReference>
<sequence>MKLNEEEDLEKFIVEQRQRIAKDREVLDKNPTSAVAEYILDSSTGRRQKSLAEKEQIPPGLQDPVVAPGKGKPPTPQFLKLGESYQKQKQRLNDELKQDYRKALAEKQVRTTGIRGKLTTTYEQSLAANYEQTPRIADNSDLGLSLPIRDHLSAKKKDSGPTAETYEEILQKKRRQEKTYRKDDLDDLDRDAVIYREKSRRKEYIDDDDDYRRVRIKPQRRSVRGSRYYEEDSLDDSEEDLIRKIRARRKKRMTQRYVESDEEDDEADFEKNHPREAKQGRRRLNSAQPRQAKDKLVQAEKQNDLRSKSAPPDQEFTGLPIGQVPSANTVQRRKDEYKLELQRQMEQNQINKRRERELELQVDASGANDPGKKPNRGIDLTPRQQKPALKRADSLQGGGKESGKSPRRKKKTSFRRDSSDEGSEEDERRRPRWFPRQPGGYYPPPPALPNYYQPPPTQFPSPYDDAYFYYGSRNPLDPASVVGPIQAPPGAASYPGVSPMMAAVATRGAPTTAPPVTTNEFTQDTLTTRTTRGRTGDKFESSLVADETRDSVKKKEMMTQYQEELRQQMMIKEKKKEQAKLEQERYDRKMEEEARNYNPWGKGGGGAPMRDVHGKLVSDLRQMHLENEDLVRDPSKVVDIVKQRQQTERTLVDLNADTFPTDQDGGTENALSPRFGRNNPFEQKETVEQKTQRDMYKEELEKQIAERRREEAVRKEKLRIEDEKQERRMEEQIKKMQDEYDEERRKKQQKIDEQRRKNEELQQAAEERKKEEERKKREERERREEEKRQEQERELQQKLNQNKPRSPPIRVRENPAHSTVADVQRSVTRSEQPQHPNAVEEQRPPVGPRLEVQRGNSPQIAAVRPNNSRDSKRVSRELSALRKQLLSEQRRIENQLRASDVPAQMSNYQPRMRPETLVDLSMSKQRPVQVRRPPTSDRPSSKALREFSDFKHRQDDTTSLKMFRLDHPETPDNSSALERQQEDLIRTQLKKIETLRSGSNPPHFSKRTPTNDSRNGFTLIPPESRASLLDADTAYIPIPDDADSRPPSARTPVIRGRKSSARERRRQHKQSDNDEGVTYRAADTYSLNSLNSLATLDVDRLANKNQDRLDKLKALQGDEVSLTDPDDILDRFVNQQRSEIPETPDGLPRGRPRQAASVGARERPPSVNTLDTELWMRPGTTT</sequence>
<feature type="region of interest" description="Disordered" evidence="2">
    <location>
        <begin position="1036"/>
        <end position="1080"/>
    </location>
</feature>
<evidence type="ECO:0000256" key="2">
    <source>
        <dbReference type="SAM" id="MobiDB-lite"/>
    </source>
</evidence>
<feature type="compositionally biased region" description="Polar residues" evidence="2">
    <location>
        <begin position="514"/>
        <end position="524"/>
    </location>
</feature>